<dbReference type="KEGG" id="vg:26373983"/>
<dbReference type="GeneID" id="26373983"/>
<proteinExistence type="predicted"/>
<organism evidence="1 2">
    <name type="scientific">Diatraea saccharalis granulovirus</name>
    <dbReference type="NCBI Taxonomy" id="1675862"/>
    <lineage>
        <taxon>Viruses</taxon>
        <taxon>Viruses incertae sedis</taxon>
        <taxon>Naldaviricetes</taxon>
        <taxon>Lefavirales</taxon>
        <taxon>Baculoviridae</taxon>
        <taxon>Betabaculovirus</taxon>
        <taxon>Betabaculovirus disaccharalis</taxon>
    </lineage>
</organism>
<reference evidence="1 2" key="1">
    <citation type="journal article" date="2015" name="J. Virol.">
        <title>A betabaculovirus-encoded gp64 homolog is a functional envelope fusion protein.</title>
        <authorList>
            <person name="Ardisson-Araujo D.M."/>
            <person name="Melo F.L."/>
            <person name="Clem R.J."/>
            <person name="Wolff J.L."/>
            <person name="Ribeiro B.M."/>
        </authorList>
    </citation>
    <scope>NUCLEOTIDE SEQUENCE [LARGE SCALE GENOMIC DNA]</scope>
    <source>
        <strain evidence="1 2">Parana-2009</strain>
    </source>
</reference>
<sequence>MSSPNFFLIEKNTRPLPACSRGRLIIHASACLSSVNTRTCVRLLIKCEHEVSTIKCTRGRSRPLNTKLVTRTRG</sequence>
<keyword evidence="2" id="KW-1185">Reference proteome</keyword>
<evidence type="ECO:0000313" key="2">
    <source>
        <dbReference type="Proteomes" id="UP000203433"/>
    </source>
</evidence>
<dbReference type="EMBL" id="KP296186">
    <property type="protein sequence ID" value="AKN80777.1"/>
    <property type="molecule type" value="Genomic_DNA"/>
</dbReference>
<accession>A0A0R7EYW2</accession>
<gene>
    <name evidence="1" type="primary">ORF-19</name>
</gene>
<name>A0A0R7EYW2_9BBAC</name>
<evidence type="ECO:0000313" key="1">
    <source>
        <dbReference type="EMBL" id="AKN80777.1"/>
    </source>
</evidence>
<dbReference type="RefSeq" id="YP_009182217.1">
    <property type="nucleotide sequence ID" value="NC_028491.1"/>
</dbReference>
<dbReference type="Proteomes" id="UP000203433">
    <property type="component" value="Segment"/>
</dbReference>
<protein>
    <submittedName>
        <fullName evidence="1">Uncharacterized protein</fullName>
    </submittedName>
</protein>